<reference evidence="2 3" key="1">
    <citation type="submission" date="2020-07" db="EMBL/GenBank/DDBJ databases">
        <title>Fungal Genomes of the International Space Station.</title>
        <authorList>
            <person name="Seuylemezian A."/>
            <person name="Singh N.K."/>
            <person name="Wood J."/>
            <person name="Venkateswaran K."/>
        </authorList>
    </citation>
    <scope>NUCLEOTIDE SEQUENCE [LARGE SCALE GENOMIC DNA]</scope>
    <source>
        <strain evidence="2 3">PL-B2</strain>
    </source>
</reference>
<proteinExistence type="predicted"/>
<dbReference type="Pfam" id="PF12844">
    <property type="entry name" value="HTH_19"/>
    <property type="match status" value="1"/>
</dbReference>
<comment type="caution">
    <text evidence="2">The sequence shown here is derived from an EMBL/GenBank/DDBJ whole genome shotgun (WGS) entry which is preliminary data.</text>
</comment>
<protein>
    <submittedName>
        <fullName evidence="2">Helix-turn-helix transcriptional regulator</fullName>
    </submittedName>
</protein>
<dbReference type="PROSITE" id="PS50943">
    <property type="entry name" value="HTH_CROC1"/>
    <property type="match status" value="1"/>
</dbReference>
<evidence type="ECO:0000313" key="3">
    <source>
        <dbReference type="Proteomes" id="UP000769780"/>
    </source>
</evidence>
<evidence type="ECO:0000313" key="2">
    <source>
        <dbReference type="EMBL" id="MBY0099446.1"/>
    </source>
</evidence>
<dbReference type="EMBL" id="JACWFH010000036">
    <property type="protein sequence ID" value="MBY0099446.1"/>
    <property type="molecule type" value="Genomic_DNA"/>
</dbReference>
<dbReference type="InterPro" id="IPR010982">
    <property type="entry name" value="Lambda_DNA-bd_dom_sf"/>
</dbReference>
<dbReference type="CDD" id="cd00093">
    <property type="entry name" value="HTH_XRE"/>
    <property type="match status" value="1"/>
</dbReference>
<organism evidence="2 3">
    <name type="scientific">Mesobacillus maritimus</name>
    <dbReference type="NCBI Taxonomy" id="1643336"/>
    <lineage>
        <taxon>Bacteria</taxon>
        <taxon>Bacillati</taxon>
        <taxon>Bacillota</taxon>
        <taxon>Bacilli</taxon>
        <taxon>Bacillales</taxon>
        <taxon>Bacillaceae</taxon>
        <taxon>Mesobacillus</taxon>
    </lineage>
</organism>
<evidence type="ECO:0000259" key="1">
    <source>
        <dbReference type="PROSITE" id="PS50943"/>
    </source>
</evidence>
<gene>
    <name evidence="2" type="ORF">H0185_22005</name>
</gene>
<dbReference type="Proteomes" id="UP000769780">
    <property type="component" value="Unassembled WGS sequence"/>
</dbReference>
<sequence>MDRANVSGNRIKEARKRANLDQVELAVALEVEYQVKITQSDISEIERGIRGVKDYELDYISRILNVDPTWLLRGNNNEI</sequence>
<dbReference type="InterPro" id="IPR001387">
    <property type="entry name" value="Cro/C1-type_HTH"/>
</dbReference>
<accession>A0ABS7KB13</accession>
<keyword evidence="3" id="KW-1185">Reference proteome</keyword>
<dbReference type="SUPFAM" id="SSF47413">
    <property type="entry name" value="lambda repressor-like DNA-binding domains"/>
    <property type="match status" value="1"/>
</dbReference>
<name>A0ABS7KB13_9BACI</name>
<dbReference type="SMART" id="SM00530">
    <property type="entry name" value="HTH_XRE"/>
    <property type="match status" value="1"/>
</dbReference>
<feature type="domain" description="HTH cro/C1-type" evidence="1">
    <location>
        <begin position="11"/>
        <end position="71"/>
    </location>
</feature>
<dbReference type="Gene3D" id="1.10.260.40">
    <property type="entry name" value="lambda repressor-like DNA-binding domains"/>
    <property type="match status" value="1"/>
</dbReference>
<dbReference type="RefSeq" id="WP_221875661.1">
    <property type="nucleotide sequence ID" value="NZ_JACWFH010000036.1"/>
</dbReference>